<organism evidence="6 8">
    <name type="scientific">Saliniramus fredricksonii</name>
    <dbReference type="NCBI Taxonomy" id="1653334"/>
    <lineage>
        <taxon>Bacteria</taxon>
        <taxon>Pseudomonadati</taxon>
        <taxon>Pseudomonadota</taxon>
        <taxon>Alphaproteobacteria</taxon>
        <taxon>Hyphomicrobiales</taxon>
        <taxon>Salinarimonadaceae</taxon>
        <taxon>Saliniramus</taxon>
    </lineage>
</organism>
<feature type="domain" description="Type II/III secretion system secretin-like" evidence="4">
    <location>
        <begin position="369"/>
        <end position="532"/>
    </location>
</feature>
<reference evidence="6 8" key="1">
    <citation type="submission" date="2015-09" db="EMBL/GenBank/DDBJ databases">
        <title>Identification and resolution of microdiversity through metagenomic sequencing of parallel consortia.</title>
        <authorList>
            <person name="Nelson W.C."/>
            <person name="Romine M.F."/>
            <person name="Lindemann S.R."/>
        </authorList>
    </citation>
    <scope>NUCLEOTIDE SEQUENCE [LARGE SCALE GENOMIC DNA]</scope>
    <source>
        <strain evidence="6">HL-109</strain>
    </source>
</reference>
<evidence type="ECO:0000259" key="4">
    <source>
        <dbReference type="Pfam" id="PF00263"/>
    </source>
</evidence>
<dbReference type="Proteomes" id="UP000182800">
    <property type="component" value="Unassembled WGS sequence"/>
</dbReference>
<feature type="domain" description="Pilus formation protein N-terminal" evidence="5">
    <location>
        <begin position="156"/>
        <end position="224"/>
    </location>
</feature>
<feature type="region of interest" description="Disordered" evidence="2">
    <location>
        <begin position="567"/>
        <end position="586"/>
    </location>
</feature>
<evidence type="ECO:0000313" key="9">
    <source>
        <dbReference type="Proteomes" id="UP000182800"/>
    </source>
</evidence>
<dbReference type="EMBL" id="FMBM01000003">
    <property type="protein sequence ID" value="SCC82547.1"/>
    <property type="molecule type" value="Genomic_DNA"/>
</dbReference>
<gene>
    <name evidence="6" type="primary">cpaC-2</name>
    <name evidence="7" type="ORF">GA0071312_3553</name>
    <name evidence="6" type="ORF">HLUCCO17_01385</name>
</gene>
<dbReference type="PATRIC" id="fig|1653334.4.peg.2037"/>
<evidence type="ECO:0000256" key="2">
    <source>
        <dbReference type="SAM" id="MobiDB-lite"/>
    </source>
</evidence>
<dbReference type="STRING" id="1653334.GA0071312_3553"/>
<dbReference type="InterPro" id="IPR004846">
    <property type="entry name" value="T2SS/T3SS_dom"/>
</dbReference>
<dbReference type="GO" id="GO:0015627">
    <property type="term" value="C:type II protein secretion system complex"/>
    <property type="evidence" value="ECO:0007669"/>
    <property type="project" value="TreeGrafter"/>
</dbReference>
<dbReference type="InterPro" id="IPR032789">
    <property type="entry name" value="T2SS-T3SS_pil_N"/>
</dbReference>
<feature type="compositionally biased region" description="Basic and acidic residues" evidence="2">
    <location>
        <begin position="1"/>
        <end position="17"/>
    </location>
</feature>
<sequence>MSRSDSRMRKPIRDPRRSSPATPVRAEAPAPPAGLAARILRERKAMTAETSAAAPAPFRNRIRTFATAAHQAPSKAGTRGGVRTSRKLGFTMLCATAALTLYLAPLSVQAADFDSGGQGGFGKGGFGKGQAAQWSDQSFDSESTVRIGDHEGQRTRRIGLGIGKSVIVDLPRDAKEVFVANPAVANAVVRSTRKIFLIGQEDGETSVFIFDADGHQLATLEVSVGRELGELRDTLRRSFPRARIDIQPAGDSIILTGSVSSATQAQHAVDIAEAFVGREGGDLGGRGAVINSLTIEEQDQVMLRVAVVEVARAVVKQFGIQTNVGWDTLEAEDMTSLFPLNPGLDSTRGSYTANFGGSGFDVKATLQAFERAGVSRTLAEPTLVAVSGESASFMAGGEIPVLTPCPPSEPNCVPSVNFKPFGINLDFTPVVLAENRISLRVSTEVSELDFENSSTVLGSSVPGMKVRKSETSVELPSGGTMMTAGLISTRTGQTVAGMPGLMNLPILGALFRSRDYQRQETELMILVSPYIAKPMEQAEAERPDDGFIEAFDPQAVLMGRFNQMYGTTGDSQPARGTPGRFGFIAD</sequence>
<keyword evidence="3" id="KW-0472">Membrane</keyword>
<evidence type="ECO:0000313" key="7">
    <source>
        <dbReference type="EMBL" id="SCC82547.1"/>
    </source>
</evidence>
<comment type="caution">
    <text evidence="6">The sequence shown here is derived from an EMBL/GenBank/DDBJ whole genome shotgun (WGS) entry which is preliminary data.</text>
</comment>
<dbReference type="AlphaFoldDB" id="A0A0P7XYG1"/>
<dbReference type="Proteomes" id="UP000050497">
    <property type="component" value="Unassembled WGS sequence"/>
</dbReference>
<dbReference type="Pfam" id="PF00263">
    <property type="entry name" value="Secretin"/>
    <property type="match status" value="1"/>
</dbReference>
<evidence type="ECO:0000259" key="5">
    <source>
        <dbReference type="Pfam" id="PF13629"/>
    </source>
</evidence>
<keyword evidence="9" id="KW-1185">Reference proteome</keyword>
<keyword evidence="3" id="KW-0812">Transmembrane</keyword>
<feature type="transmembrane region" description="Helical" evidence="3">
    <location>
        <begin position="88"/>
        <end position="108"/>
    </location>
</feature>
<dbReference type="PANTHER" id="PTHR30332:SF17">
    <property type="entry name" value="TYPE IV PILIATION SYSTEM PROTEIN DR_0774-RELATED"/>
    <property type="match status" value="1"/>
</dbReference>
<evidence type="ECO:0000256" key="1">
    <source>
        <dbReference type="RuleBase" id="RU004003"/>
    </source>
</evidence>
<dbReference type="PRINTS" id="PR00811">
    <property type="entry name" value="BCTERIALGSPD"/>
</dbReference>
<dbReference type="PANTHER" id="PTHR30332">
    <property type="entry name" value="PROBABLE GENERAL SECRETION PATHWAY PROTEIN D"/>
    <property type="match status" value="1"/>
</dbReference>
<proteinExistence type="inferred from homology"/>
<name>A0A0P7XYG1_9HYPH</name>
<dbReference type="InterPro" id="IPR050810">
    <property type="entry name" value="Bact_Secretion_Sys_Channel"/>
</dbReference>
<evidence type="ECO:0000256" key="3">
    <source>
        <dbReference type="SAM" id="Phobius"/>
    </source>
</evidence>
<evidence type="ECO:0000313" key="6">
    <source>
        <dbReference type="EMBL" id="KPQ12777.1"/>
    </source>
</evidence>
<evidence type="ECO:0000313" key="8">
    <source>
        <dbReference type="Proteomes" id="UP000050497"/>
    </source>
</evidence>
<comment type="similarity">
    <text evidence="1">Belongs to the bacterial secretin family.</text>
</comment>
<dbReference type="InterPro" id="IPR001775">
    <property type="entry name" value="GspD/PilQ"/>
</dbReference>
<keyword evidence="3" id="KW-1133">Transmembrane helix</keyword>
<dbReference type="GO" id="GO:0009306">
    <property type="term" value="P:protein secretion"/>
    <property type="evidence" value="ECO:0007669"/>
    <property type="project" value="InterPro"/>
</dbReference>
<dbReference type="Pfam" id="PF13629">
    <property type="entry name" value="T2SS-T3SS_pil_N"/>
    <property type="match status" value="1"/>
</dbReference>
<feature type="region of interest" description="Disordered" evidence="2">
    <location>
        <begin position="1"/>
        <end position="32"/>
    </location>
</feature>
<accession>A0A0P7XYG1</accession>
<reference evidence="7 9" key="2">
    <citation type="submission" date="2016-08" db="EMBL/GenBank/DDBJ databases">
        <authorList>
            <person name="Varghese N."/>
            <person name="Submissions Spin"/>
        </authorList>
    </citation>
    <scope>NUCLEOTIDE SEQUENCE [LARGE SCALE GENOMIC DNA]</scope>
    <source>
        <strain evidence="7 9">HL-109</strain>
    </source>
</reference>
<protein>
    <submittedName>
        <fullName evidence="7">Pilus assembly protein CpaC</fullName>
    </submittedName>
    <submittedName>
        <fullName evidence="6">Tad secretion system secretin RcpA</fullName>
    </submittedName>
</protein>
<dbReference type="EMBL" id="LJSX01000001">
    <property type="protein sequence ID" value="KPQ12777.1"/>
    <property type="molecule type" value="Genomic_DNA"/>
</dbReference>